<evidence type="ECO:0000256" key="2">
    <source>
        <dbReference type="PROSITE-ProRule" id="PRU00169"/>
    </source>
</evidence>
<evidence type="ECO:0000256" key="1">
    <source>
        <dbReference type="ARBA" id="ARBA00022553"/>
    </source>
</evidence>
<protein>
    <submittedName>
        <fullName evidence="4">Response regulator</fullName>
    </submittedName>
</protein>
<dbReference type="PANTHER" id="PTHR44591:SF3">
    <property type="entry name" value="RESPONSE REGULATORY DOMAIN-CONTAINING PROTEIN"/>
    <property type="match status" value="1"/>
</dbReference>
<accession>A0ABT5K3B1</accession>
<dbReference type="SMART" id="SM00448">
    <property type="entry name" value="REC"/>
    <property type="match status" value="1"/>
</dbReference>
<dbReference type="Proteomes" id="UP001221208">
    <property type="component" value="Unassembled WGS sequence"/>
</dbReference>
<reference evidence="4 5" key="1">
    <citation type="submission" date="2022-10" db="EMBL/GenBank/DDBJ databases">
        <title>Janthinobacterium sp. hw3 Genome sequencing.</title>
        <authorList>
            <person name="Park S."/>
        </authorList>
    </citation>
    <scope>NUCLEOTIDE SEQUENCE [LARGE SCALE GENOMIC DNA]</scope>
    <source>
        <strain evidence="5">hw3</strain>
    </source>
</reference>
<evidence type="ECO:0000313" key="4">
    <source>
        <dbReference type="EMBL" id="MDC8759473.1"/>
    </source>
</evidence>
<evidence type="ECO:0000313" key="5">
    <source>
        <dbReference type="Proteomes" id="UP001221208"/>
    </source>
</evidence>
<comment type="caution">
    <text evidence="2">Lacks conserved residue(s) required for the propagation of feature annotation.</text>
</comment>
<dbReference type="PANTHER" id="PTHR44591">
    <property type="entry name" value="STRESS RESPONSE REGULATOR PROTEIN 1"/>
    <property type="match status" value="1"/>
</dbReference>
<dbReference type="InterPro" id="IPR050595">
    <property type="entry name" value="Bact_response_regulator"/>
</dbReference>
<evidence type="ECO:0000259" key="3">
    <source>
        <dbReference type="PROSITE" id="PS50110"/>
    </source>
</evidence>
<dbReference type="PROSITE" id="PS50110">
    <property type="entry name" value="RESPONSE_REGULATORY"/>
    <property type="match status" value="1"/>
</dbReference>
<dbReference type="EMBL" id="JAQQXR010000007">
    <property type="protein sequence ID" value="MDC8759473.1"/>
    <property type="molecule type" value="Genomic_DNA"/>
</dbReference>
<dbReference type="SUPFAM" id="SSF52172">
    <property type="entry name" value="CheY-like"/>
    <property type="match status" value="1"/>
</dbReference>
<keyword evidence="1" id="KW-0597">Phosphoprotein</keyword>
<dbReference type="CDD" id="cd00156">
    <property type="entry name" value="REC"/>
    <property type="match status" value="1"/>
</dbReference>
<keyword evidence="5" id="KW-1185">Reference proteome</keyword>
<name>A0ABT5K3B1_9BURK</name>
<comment type="caution">
    <text evidence="4">The sequence shown here is derived from an EMBL/GenBank/DDBJ whole genome shotgun (WGS) entry which is preliminary data.</text>
</comment>
<dbReference type="InterPro" id="IPR001789">
    <property type="entry name" value="Sig_transdc_resp-reg_receiver"/>
</dbReference>
<dbReference type="InterPro" id="IPR011006">
    <property type="entry name" value="CheY-like_superfamily"/>
</dbReference>
<dbReference type="RefSeq" id="WP_273672986.1">
    <property type="nucleotide sequence ID" value="NZ_JAQQXR010000007.1"/>
</dbReference>
<dbReference type="Pfam" id="PF00072">
    <property type="entry name" value="Response_reg"/>
    <property type="match status" value="1"/>
</dbReference>
<feature type="domain" description="Response regulatory" evidence="3">
    <location>
        <begin position="3"/>
        <end position="117"/>
    </location>
</feature>
<proteinExistence type="predicted"/>
<sequence length="137" mass="14279">MLKAVLIDSSAISRGLLNTVLTDGGYDVCGQTHTSALGLALLVKHHPHFVCIARELVEDGSKVVEAIRAQWPKTLIFMVSAGIDAASLQAAHASGVSGFIVKPFNADTVLKTIRNTVIAMVRKQQQASAAAGSGQAG</sequence>
<gene>
    <name evidence="4" type="ORF">OIK44_17965</name>
</gene>
<organism evidence="4 5">
    <name type="scientific">Janthinobacterium fluminis</name>
    <dbReference type="NCBI Taxonomy" id="2987524"/>
    <lineage>
        <taxon>Bacteria</taxon>
        <taxon>Pseudomonadati</taxon>
        <taxon>Pseudomonadota</taxon>
        <taxon>Betaproteobacteria</taxon>
        <taxon>Burkholderiales</taxon>
        <taxon>Oxalobacteraceae</taxon>
        <taxon>Janthinobacterium</taxon>
    </lineage>
</organism>
<dbReference type="Gene3D" id="3.40.50.2300">
    <property type="match status" value="1"/>
</dbReference>